<keyword evidence="1" id="KW-1133">Transmembrane helix</keyword>
<dbReference type="EMBL" id="SEHH01000009">
    <property type="protein sequence ID" value="TBX52788.1"/>
    <property type="molecule type" value="Genomic_DNA"/>
</dbReference>
<comment type="caution">
    <text evidence="2">The sequence shown here is derived from an EMBL/GenBank/DDBJ whole genome shotgun (WGS) entry which is preliminary data.</text>
</comment>
<evidence type="ECO:0000256" key="1">
    <source>
        <dbReference type="SAM" id="Phobius"/>
    </source>
</evidence>
<feature type="transmembrane region" description="Helical" evidence="1">
    <location>
        <begin position="529"/>
        <end position="550"/>
    </location>
</feature>
<reference evidence="2 3" key="1">
    <citation type="submission" date="2019-01" db="EMBL/GenBank/DDBJ databases">
        <title>Draft genome sequence of Lactobacillus paraplantarum OSY-TC318, a Producer of the novel lantibiotic Paraplantaracin TC318.</title>
        <authorList>
            <person name="Hussein W.E."/>
            <person name="Huang E."/>
            <person name="Yousef A.E."/>
        </authorList>
    </citation>
    <scope>NUCLEOTIDE SEQUENCE [LARGE SCALE GENOMIC DNA]</scope>
    <source>
        <strain evidence="2 3">OSY-TC318</strain>
    </source>
</reference>
<keyword evidence="1" id="KW-0812">Transmembrane</keyword>
<name>A0A4Q9Y8L1_9LACO</name>
<dbReference type="Proteomes" id="UP000292648">
    <property type="component" value="Unassembled WGS sequence"/>
</dbReference>
<feature type="transmembrane region" description="Helical" evidence="1">
    <location>
        <begin position="252"/>
        <end position="270"/>
    </location>
</feature>
<feature type="transmembrane region" description="Helical" evidence="1">
    <location>
        <begin position="154"/>
        <end position="184"/>
    </location>
</feature>
<accession>A0A4Q9Y8L1</accession>
<feature type="transmembrane region" description="Helical" evidence="1">
    <location>
        <begin position="282"/>
        <end position="302"/>
    </location>
</feature>
<proteinExistence type="predicted"/>
<sequence>MPQILTKSMVLGSDSIFHFNRFFDTAEQIANKNFNYFQANYGFQQAGRIITPLYGPFVSYLMGLLLMLLGSWLKFQLAVDLLILVTAAYGVYSLSKRLHSNQDFAIISGILFMTSISITGWVLNQHFTSFGLVLIPYILKYAVDFLDDTNKVNIIGLGISMALLIQTHFLSVIFTTIVLLFLFIIGFISSTKKIALLVRVFAAALLAFILTLNVWGGLFEVYSGNHLLSTWPTMNIDAAAIKLSFQSETETQLGIVLSVLFLAQIIYTIIHFKQTSKNNQVFTLIGIFFLVLSSRLMLWNALSKSIPQLTTLLQFPSRMRGVAAIFLLVALSISCTELLNKHNSFIPVIRGSLILGICFTTFNAYVNVSDLASIWHSDQPISATNAITNQKKVSADKVRRAFRSNNLSDGVKTVEKSTPDYLPTYTRIDAQHYLKMHPYSLVEKNIINKKQFNKQVINNGTLKLTWHSHNNKSVYLPIVTYQHSQVKLNGTTTTHLKTNAIGNPLVFAKRGTNTVLLNYQMSALTHDSIILSICAWILTLISTVIFKIRFHKHSS</sequence>
<dbReference type="AlphaFoldDB" id="A0A4Q9Y8L1"/>
<feature type="transmembrane region" description="Helical" evidence="1">
    <location>
        <begin position="322"/>
        <end position="340"/>
    </location>
</feature>
<feature type="transmembrane region" description="Helical" evidence="1">
    <location>
        <begin position="196"/>
        <end position="218"/>
    </location>
</feature>
<feature type="transmembrane region" description="Helical" evidence="1">
    <location>
        <begin position="75"/>
        <end position="92"/>
    </location>
</feature>
<gene>
    <name evidence="2" type="ORF">EUZ87_01195</name>
</gene>
<feature type="transmembrane region" description="Helical" evidence="1">
    <location>
        <begin position="49"/>
        <end position="69"/>
    </location>
</feature>
<evidence type="ECO:0008006" key="4">
    <source>
        <dbReference type="Google" id="ProtNLM"/>
    </source>
</evidence>
<feature type="transmembrane region" description="Helical" evidence="1">
    <location>
        <begin position="347"/>
        <end position="366"/>
    </location>
</feature>
<evidence type="ECO:0000313" key="2">
    <source>
        <dbReference type="EMBL" id="TBX52788.1"/>
    </source>
</evidence>
<feature type="transmembrane region" description="Helical" evidence="1">
    <location>
        <begin position="104"/>
        <end position="123"/>
    </location>
</feature>
<protein>
    <recommendedName>
        <fullName evidence="4">Cell division protein</fullName>
    </recommendedName>
</protein>
<evidence type="ECO:0000313" key="3">
    <source>
        <dbReference type="Proteomes" id="UP000292648"/>
    </source>
</evidence>
<keyword evidence="1" id="KW-0472">Membrane</keyword>
<organism evidence="2 3">
    <name type="scientific">Lactiplantibacillus paraplantarum</name>
    <dbReference type="NCBI Taxonomy" id="60520"/>
    <lineage>
        <taxon>Bacteria</taxon>
        <taxon>Bacillati</taxon>
        <taxon>Bacillota</taxon>
        <taxon>Bacilli</taxon>
        <taxon>Lactobacillales</taxon>
        <taxon>Lactobacillaceae</taxon>
        <taxon>Lactiplantibacillus</taxon>
    </lineage>
</organism>